<dbReference type="EMBL" id="JBAWSY010000006">
    <property type="protein sequence ID" value="MEI4770055.1"/>
    <property type="molecule type" value="Genomic_DNA"/>
</dbReference>
<dbReference type="RefSeq" id="WP_336497613.1">
    <property type="nucleotide sequence ID" value="NZ_JBAWSY010000006.1"/>
</dbReference>
<feature type="transmembrane region" description="Helical" evidence="9">
    <location>
        <begin position="47"/>
        <end position="64"/>
    </location>
</feature>
<keyword evidence="7 9" id="KW-0472">Membrane</keyword>
<keyword evidence="2" id="KW-0813">Transport</keyword>
<keyword evidence="4" id="KW-0997">Cell inner membrane</keyword>
<evidence type="ECO:0000256" key="2">
    <source>
        <dbReference type="ARBA" id="ARBA00022448"/>
    </source>
</evidence>
<evidence type="ECO:0000256" key="8">
    <source>
        <dbReference type="ARBA" id="ARBA00038436"/>
    </source>
</evidence>
<evidence type="ECO:0000259" key="10">
    <source>
        <dbReference type="Pfam" id="PF04290"/>
    </source>
</evidence>
<comment type="subcellular location">
    <subcellularLocation>
        <location evidence="1">Cell inner membrane</location>
        <topology evidence="1">Multi-pass membrane protein</topology>
    </subcellularLocation>
</comment>
<keyword evidence="6 9" id="KW-1133">Transmembrane helix</keyword>
<keyword evidence="5 9" id="KW-0812">Transmembrane</keyword>
<dbReference type="PANTHER" id="PTHR35011">
    <property type="entry name" value="2,3-DIKETO-L-GULONATE TRAP TRANSPORTER SMALL PERMEASE PROTEIN YIAM"/>
    <property type="match status" value="1"/>
</dbReference>
<comment type="similarity">
    <text evidence="8">Belongs to the TRAP transporter small permease family.</text>
</comment>
<name>A0ABU8F4X6_9BACI</name>
<dbReference type="Proteomes" id="UP001364890">
    <property type="component" value="Unassembled WGS sequence"/>
</dbReference>
<evidence type="ECO:0000256" key="6">
    <source>
        <dbReference type="ARBA" id="ARBA00022989"/>
    </source>
</evidence>
<protein>
    <submittedName>
        <fullName evidence="11">TRAP transporter small permease</fullName>
    </submittedName>
</protein>
<gene>
    <name evidence="11" type="ORF">WAX74_10440</name>
</gene>
<feature type="transmembrane region" description="Helical" evidence="9">
    <location>
        <begin position="12"/>
        <end position="35"/>
    </location>
</feature>
<keyword evidence="3" id="KW-1003">Cell membrane</keyword>
<dbReference type="Pfam" id="PF04290">
    <property type="entry name" value="DctQ"/>
    <property type="match status" value="1"/>
</dbReference>
<sequence length="162" mass="18612">MRAFSEKLNLYTGYLVVILVAVLLTVTTIEVFFRNVLNSSIHWSEELSRFTLVWTTFIGASVVYKKGELIALNAFTKLNEKKRKIIFYITQVITIFFTILLIYFSIHATLSPSTMNQFSPGLNISMAIPYLSIPLGLFIMLIHEIAFLLDPKELFDKEGEYE</sequence>
<feature type="transmembrane region" description="Helical" evidence="9">
    <location>
        <begin position="85"/>
        <end position="106"/>
    </location>
</feature>
<dbReference type="InterPro" id="IPR007387">
    <property type="entry name" value="TRAP_DctQ"/>
</dbReference>
<comment type="caution">
    <text evidence="11">The sequence shown here is derived from an EMBL/GenBank/DDBJ whole genome shotgun (WGS) entry which is preliminary data.</text>
</comment>
<evidence type="ECO:0000256" key="7">
    <source>
        <dbReference type="ARBA" id="ARBA00023136"/>
    </source>
</evidence>
<keyword evidence="12" id="KW-1185">Reference proteome</keyword>
<feature type="transmembrane region" description="Helical" evidence="9">
    <location>
        <begin position="126"/>
        <end position="149"/>
    </location>
</feature>
<evidence type="ECO:0000313" key="11">
    <source>
        <dbReference type="EMBL" id="MEI4770055.1"/>
    </source>
</evidence>
<dbReference type="PANTHER" id="PTHR35011:SF2">
    <property type="entry name" value="2,3-DIKETO-L-GULONATE TRAP TRANSPORTER SMALL PERMEASE PROTEIN YIAM"/>
    <property type="match status" value="1"/>
</dbReference>
<feature type="domain" description="Tripartite ATP-independent periplasmic transporters DctQ component" evidence="10">
    <location>
        <begin position="24"/>
        <end position="149"/>
    </location>
</feature>
<organism evidence="11 12">
    <name type="scientific">Psychrobacillus mangrovi</name>
    <dbReference type="NCBI Taxonomy" id="3117745"/>
    <lineage>
        <taxon>Bacteria</taxon>
        <taxon>Bacillati</taxon>
        <taxon>Bacillota</taxon>
        <taxon>Bacilli</taxon>
        <taxon>Bacillales</taxon>
        <taxon>Bacillaceae</taxon>
        <taxon>Psychrobacillus</taxon>
    </lineage>
</organism>
<evidence type="ECO:0000313" key="12">
    <source>
        <dbReference type="Proteomes" id="UP001364890"/>
    </source>
</evidence>
<evidence type="ECO:0000256" key="1">
    <source>
        <dbReference type="ARBA" id="ARBA00004429"/>
    </source>
</evidence>
<reference evidence="11 12" key="1">
    <citation type="submission" date="2024-01" db="EMBL/GenBank/DDBJ databases">
        <title>Seven novel Bacillus-like species.</title>
        <authorList>
            <person name="Liu G."/>
        </authorList>
    </citation>
    <scope>NUCLEOTIDE SEQUENCE [LARGE SCALE GENOMIC DNA]</scope>
    <source>
        <strain evidence="11 12">FJAT-51614</strain>
    </source>
</reference>
<evidence type="ECO:0000256" key="4">
    <source>
        <dbReference type="ARBA" id="ARBA00022519"/>
    </source>
</evidence>
<dbReference type="InterPro" id="IPR055348">
    <property type="entry name" value="DctQ"/>
</dbReference>
<evidence type="ECO:0000256" key="9">
    <source>
        <dbReference type="SAM" id="Phobius"/>
    </source>
</evidence>
<evidence type="ECO:0000256" key="5">
    <source>
        <dbReference type="ARBA" id="ARBA00022692"/>
    </source>
</evidence>
<proteinExistence type="inferred from homology"/>
<accession>A0ABU8F4X6</accession>
<evidence type="ECO:0000256" key="3">
    <source>
        <dbReference type="ARBA" id="ARBA00022475"/>
    </source>
</evidence>